<dbReference type="PRINTS" id="PR00984">
    <property type="entry name" value="TRNASYNTHILE"/>
</dbReference>
<dbReference type="InterPro" id="IPR013155">
    <property type="entry name" value="M/V/L/I-tRNA-synth_anticd-bd"/>
</dbReference>
<proteinExistence type="inferred from homology"/>
<dbReference type="PANTHER" id="PTHR42765">
    <property type="entry name" value="SOLEUCYL-TRNA SYNTHETASE"/>
    <property type="match status" value="1"/>
</dbReference>
<dbReference type="PROSITE" id="PS00178">
    <property type="entry name" value="AA_TRNA_LIGASE_I"/>
    <property type="match status" value="1"/>
</dbReference>
<comment type="subunit">
    <text evidence="3 14">Monomer.</text>
</comment>
<evidence type="ECO:0000256" key="5">
    <source>
        <dbReference type="ARBA" id="ARBA00022598"/>
    </source>
</evidence>
<dbReference type="SUPFAM" id="SSF47323">
    <property type="entry name" value="Anticodon-binding domain of a subclass of class I aminoacyl-tRNA synthetases"/>
    <property type="match status" value="1"/>
</dbReference>
<dbReference type="InterPro" id="IPR002301">
    <property type="entry name" value="Ile-tRNA-ligase"/>
</dbReference>
<dbReference type="GO" id="GO:0008270">
    <property type="term" value="F:zinc ion binding"/>
    <property type="evidence" value="ECO:0007669"/>
    <property type="project" value="UniProtKB-UniRule"/>
</dbReference>
<sequence>MADYKHTLNLPQTDFPMRGNLPQREPEMLKFWQENKIYEKQREAFKGREKYILHDGPPYANGLIHVGHALNKTLKDIITKSRHLLGYDSPYVPGWDCHGLPIEQKVEQKIGKPGPKVSASEFRAACRNFAAEQVELQKAGFIRMGIFGYWDKPYLTMNFDTEAGIVRALRDIVKGGHVVQGFKPINWCFECGSSLAEAEVEYQDKQSYSIDVRFAVNDVADLLKRMNATVSPDAVDVIIWTTTPWTLPANVAVSVHPEFDYALVETEGRFFIVAEELIPSLKERWKSESDWTIHARAKGADLDKVWLKHPFIERDVLVINGEHVTLDAGTGAVHTAPAHGVEDFEAIRRYPELEMVSYVMGNGVFASDTPLFAGEHIHKAEPKILEELTARDRLVNVSKITHSYPHCWRHKTPTIFRATSQWFISMDKNHLRETALNGLENVRFTPEWGRPRLTNMIAGRPDWCISRQRYWGVPLCFVVHKETGELHPNIVDIMDKAADRIAESGIEAWFELPLEALVPAEDVPNYEKLNDVLDVWFDSGTTHFAVLRQRPELSYPADLYLEGSDQHRGWFHSSLLTGSAIDGRPPYKGLLTHGFTVDEQGRKMSKSLGNVVEPNAVIEQMGADILRLWVSSADYSAEVSLSNNILKQRADAYRRIRNTCRFLLANLHDFDPKVHQVPVEQMVALDRYAMAAAAELQDKLKQLYENYEFHTIYQLLFNFCSVTMGSFYLDVIKDRQYTVATNAVARRSAQTAIYHILEAMVRWLAPILSFTAEEIWRHLPGEREESVFLTTFYEQLPSLDGSQFAMWEWQRFLEIRETVNAALEKARNEGVCGSGLETVIKLTVPADEYALLKKFGDELKFGFIVSAVSFEQGETRSVAVMKAEGAKCERCWHVLPEVGENTEHPTLCHRCIENIETEGETRQFL</sequence>
<reference evidence="18 19" key="1">
    <citation type="submission" date="2018-06" db="EMBL/GenBank/DDBJ databases">
        <authorList>
            <consortium name="Pathogen Informatics"/>
            <person name="Doyle S."/>
        </authorList>
    </citation>
    <scope>NUCLEOTIDE SEQUENCE [LARGE SCALE GENOMIC DNA]</scope>
    <source>
        <strain evidence="18 19">NCTC13337</strain>
    </source>
</reference>
<dbReference type="GO" id="GO:0002161">
    <property type="term" value="F:aminoacyl-tRNA deacylase activity"/>
    <property type="evidence" value="ECO:0007669"/>
    <property type="project" value="InterPro"/>
</dbReference>
<dbReference type="GO" id="GO:0005524">
    <property type="term" value="F:ATP binding"/>
    <property type="evidence" value="ECO:0007669"/>
    <property type="project" value="UniProtKB-UniRule"/>
</dbReference>
<comment type="function">
    <text evidence="12 14">Catalyzes the attachment of isoleucine to tRNA(Ile). As IleRS can inadvertently accommodate and process structurally similar amino acids such as valine, to avoid such errors it has two additional distinct tRNA(Ile)-dependent editing activities. One activity is designated as 'pretransfer' editing and involves the hydrolysis of activated Val-AMP. The other activity is designated 'posttransfer' editing and involves deacylation of mischarged Val-tRNA(Ile).</text>
</comment>
<dbReference type="Pfam" id="PF00133">
    <property type="entry name" value="tRNA-synt_1"/>
    <property type="match status" value="1"/>
</dbReference>
<dbReference type="FunFam" id="1.10.730.20:FF:000001">
    <property type="entry name" value="Isoleucine--tRNA ligase"/>
    <property type="match status" value="1"/>
</dbReference>
<dbReference type="InterPro" id="IPR014729">
    <property type="entry name" value="Rossmann-like_a/b/a_fold"/>
</dbReference>
<dbReference type="PANTHER" id="PTHR42765:SF1">
    <property type="entry name" value="ISOLEUCINE--TRNA LIGASE, MITOCHONDRIAL"/>
    <property type="match status" value="1"/>
</dbReference>
<dbReference type="InterPro" id="IPR033708">
    <property type="entry name" value="Anticodon_Ile_BEm"/>
</dbReference>
<dbReference type="Gene3D" id="3.40.50.620">
    <property type="entry name" value="HUPs"/>
    <property type="match status" value="2"/>
</dbReference>
<dbReference type="FunFam" id="3.40.50.620:FF:000048">
    <property type="entry name" value="Isoleucine--tRNA ligase"/>
    <property type="match status" value="1"/>
</dbReference>
<evidence type="ECO:0000259" key="16">
    <source>
        <dbReference type="Pfam" id="PF06827"/>
    </source>
</evidence>
<feature type="binding site" evidence="14">
    <location>
        <position position="911"/>
    </location>
    <ligand>
        <name>Zn(2+)</name>
        <dbReference type="ChEBI" id="CHEBI:29105"/>
    </ligand>
</feature>
<dbReference type="HAMAP" id="MF_02002">
    <property type="entry name" value="Ile_tRNA_synth_type1"/>
    <property type="match status" value="1"/>
</dbReference>
<evidence type="ECO:0000256" key="10">
    <source>
        <dbReference type="ARBA" id="ARBA00022917"/>
    </source>
</evidence>
<feature type="binding site" evidence="14">
    <location>
        <position position="606"/>
    </location>
    <ligand>
        <name>ATP</name>
        <dbReference type="ChEBI" id="CHEBI:30616"/>
    </ligand>
</feature>
<keyword evidence="4 14" id="KW-0963">Cytoplasm</keyword>
<evidence type="ECO:0000256" key="11">
    <source>
        <dbReference type="ARBA" id="ARBA00023146"/>
    </source>
</evidence>
<keyword evidence="19" id="KW-1185">Reference proteome</keyword>
<evidence type="ECO:0000256" key="9">
    <source>
        <dbReference type="ARBA" id="ARBA00022840"/>
    </source>
</evidence>
<feature type="binding site" evidence="14">
    <location>
        <position position="908"/>
    </location>
    <ligand>
        <name>Zn(2+)</name>
        <dbReference type="ChEBI" id="CHEBI:29105"/>
    </ligand>
</feature>
<evidence type="ECO:0000256" key="12">
    <source>
        <dbReference type="ARBA" id="ARBA00025217"/>
    </source>
</evidence>
<dbReference type="Proteomes" id="UP000254601">
    <property type="component" value="Unassembled WGS sequence"/>
</dbReference>
<comment type="catalytic activity">
    <reaction evidence="13 14">
        <text>tRNA(Ile) + L-isoleucine + ATP = L-isoleucyl-tRNA(Ile) + AMP + diphosphate</text>
        <dbReference type="Rhea" id="RHEA:11060"/>
        <dbReference type="Rhea" id="RHEA-COMP:9666"/>
        <dbReference type="Rhea" id="RHEA-COMP:9695"/>
        <dbReference type="ChEBI" id="CHEBI:30616"/>
        <dbReference type="ChEBI" id="CHEBI:33019"/>
        <dbReference type="ChEBI" id="CHEBI:58045"/>
        <dbReference type="ChEBI" id="CHEBI:78442"/>
        <dbReference type="ChEBI" id="CHEBI:78528"/>
        <dbReference type="ChEBI" id="CHEBI:456215"/>
        <dbReference type="EC" id="6.1.1.5"/>
    </reaction>
</comment>
<dbReference type="InterPro" id="IPR023585">
    <property type="entry name" value="Ile-tRNA-ligase_type1"/>
</dbReference>
<feature type="domain" description="Zinc finger FPG/IleRS-type" evidence="16">
    <location>
        <begin position="887"/>
        <end position="913"/>
    </location>
</feature>
<evidence type="ECO:0000256" key="14">
    <source>
        <dbReference type="HAMAP-Rule" id="MF_02002"/>
    </source>
</evidence>
<dbReference type="NCBIfam" id="TIGR00392">
    <property type="entry name" value="ileS"/>
    <property type="match status" value="1"/>
</dbReference>
<name>A0A380MRW4_9GAMM</name>
<dbReference type="GO" id="GO:0006428">
    <property type="term" value="P:isoleucyl-tRNA aminoacylation"/>
    <property type="evidence" value="ECO:0007669"/>
    <property type="project" value="UniProtKB-UniRule"/>
</dbReference>
<evidence type="ECO:0000256" key="6">
    <source>
        <dbReference type="ARBA" id="ARBA00022723"/>
    </source>
</evidence>
<gene>
    <name evidence="14 18" type="primary">ileS</name>
    <name evidence="18" type="ORF">NCTC13337_00748</name>
</gene>
<keyword evidence="5 14" id="KW-0436">Ligase</keyword>
<evidence type="ECO:0000256" key="3">
    <source>
        <dbReference type="ARBA" id="ARBA00011245"/>
    </source>
</evidence>
<evidence type="ECO:0000259" key="17">
    <source>
        <dbReference type="Pfam" id="PF08264"/>
    </source>
</evidence>
<feature type="short sequence motif" description="'HIGH' region" evidence="14">
    <location>
        <begin position="58"/>
        <end position="68"/>
    </location>
</feature>
<dbReference type="OrthoDB" id="9810365at2"/>
<comment type="cofactor">
    <cofactor evidence="14">
        <name>Zn(2+)</name>
        <dbReference type="ChEBI" id="CHEBI:29105"/>
    </cofactor>
    <text evidence="14">Binds 1 zinc ion per subunit.</text>
</comment>
<evidence type="ECO:0000259" key="15">
    <source>
        <dbReference type="Pfam" id="PF00133"/>
    </source>
</evidence>
<keyword evidence="7 14" id="KW-0547">Nucleotide-binding</keyword>
<dbReference type="Gene3D" id="3.90.740.10">
    <property type="entry name" value="Valyl/Leucyl/Isoleucyl-tRNA synthetase, editing domain"/>
    <property type="match status" value="1"/>
</dbReference>
<dbReference type="FunFam" id="3.40.50.620:FF:000042">
    <property type="entry name" value="Isoleucine--tRNA ligase"/>
    <property type="match status" value="1"/>
</dbReference>
<dbReference type="InterPro" id="IPR002300">
    <property type="entry name" value="aa-tRNA-synth_Ia"/>
</dbReference>
<comment type="domain">
    <text evidence="14">IleRS has two distinct active sites: one for aminoacylation and one for editing. The misactivated valine is translocated from the active site to the editing site, which sterically excludes the correctly activated isoleucine. The single editing site contains two valyl binding pockets, one specific for each substrate (Val-AMP or Val-tRNA(Ile)).</text>
</comment>
<dbReference type="GO" id="GO:0004822">
    <property type="term" value="F:isoleucine-tRNA ligase activity"/>
    <property type="evidence" value="ECO:0007669"/>
    <property type="project" value="UniProtKB-UniRule"/>
</dbReference>
<feature type="binding site" evidence="14">
    <location>
        <position position="891"/>
    </location>
    <ligand>
        <name>Zn(2+)</name>
        <dbReference type="ChEBI" id="CHEBI:29105"/>
    </ligand>
</feature>
<dbReference type="InterPro" id="IPR009008">
    <property type="entry name" value="Val/Leu/Ile-tRNA-synth_edit"/>
</dbReference>
<keyword evidence="6 14" id="KW-0479">Metal-binding</keyword>
<dbReference type="CDD" id="cd00818">
    <property type="entry name" value="IleRS_core"/>
    <property type="match status" value="1"/>
</dbReference>
<evidence type="ECO:0000256" key="1">
    <source>
        <dbReference type="ARBA" id="ARBA00004496"/>
    </source>
</evidence>
<dbReference type="SUPFAM" id="SSF50677">
    <property type="entry name" value="ValRS/IleRS/LeuRS editing domain"/>
    <property type="match status" value="1"/>
</dbReference>
<dbReference type="AlphaFoldDB" id="A0A380MRW4"/>
<evidence type="ECO:0000256" key="8">
    <source>
        <dbReference type="ARBA" id="ARBA00022833"/>
    </source>
</evidence>
<keyword evidence="11 14" id="KW-0030">Aminoacyl-tRNA synthetase</keyword>
<evidence type="ECO:0000256" key="2">
    <source>
        <dbReference type="ARBA" id="ARBA00006887"/>
    </source>
</evidence>
<accession>A0A380MRW4</accession>
<evidence type="ECO:0000256" key="4">
    <source>
        <dbReference type="ARBA" id="ARBA00022490"/>
    </source>
</evidence>
<evidence type="ECO:0000256" key="7">
    <source>
        <dbReference type="ARBA" id="ARBA00022741"/>
    </source>
</evidence>
<dbReference type="InterPro" id="IPR010663">
    <property type="entry name" value="Znf_FPG/IleRS"/>
</dbReference>
<keyword evidence="10 14" id="KW-0648">Protein biosynthesis</keyword>
<dbReference type="Pfam" id="PF08264">
    <property type="entry name" value="Anticodon_1"/>
    <property type="match status" value="1"/>
</dbReference>
<dbReference type="InterPro" id="IPR009080">
    <property type="entry name" value="tRNAsynth_Ia_anticodon-bd"/>
</dbReference>
<dbReference type="SUPFAM" id="SSF52374">
    <property type="entry name" value="Nucleotidylyl transferase"/>
    <property type="match status" value="1"/>
</dbReference>
<dbReference type="InterPro" id="IPR050081">
    <property type="entry name" value="Ile-tRNA_ligase"/>
</dbReference>
<feature type="binding site" evidence="14">
    <location>
        <position position="562"/>
    </location>
    <ligand>
        <name>L-isoleucyl-5'-AMP</name>
        <dbReference type="ChEBI" id="CHEBI:178002"/>
    </ligand>
</feature>
<dbReference type="CDD" id="cd07960">
    <property type="entry name" value="Anticodon_Ia_Ile_BEm"/>
    <property type="match status" value="1"/>
</dbReference>
<dbReference type="Pfam" id="PF06827">
    <property type="entry name" value="zf-FPG_IleRS"/>
    <property type="match status" value="1"/>
</dbReference>
<dbReference type="InterPro" id="IPR001412">
    <property type="entry name" value="aa-tRNA-synth_I_CS"/>
</dbReference>
<dbReference type="RefSeq" id="WP_115305881.1">
    <property type="nucleotide sequence ID" value="NZ_UHIC01000001.1"/>
</dbReference>
<feature type="domain" description="Methionyl/Valyl/Leucyl/Isoleucyl-tRNA synthetase anticodon-binding" evidence="17">
    <location>
        <begin position="686"/>
        <end position="837"/>
    </location>
</feature>
<keyword evidence="8 14" id="KW-0862">Zinc</keyword>
<evidence type="ECO:0000256" key="13">
    <source>
        <dbReference type="ARBA" id="ARBA00048359"/>
    </source>
</evidence>
<organism evidence="18 19">
    <name type="scientific">Suttonella ornithocola</name>
    <dbReference type="NCBI Taxonomy" id="279832"/>
    <lineage>
        <taxon>Bacteria</taxon>
        <taxon>Pseudomonadati</taxon>
        <taxon>Pseudomonadota</taxon>
        <taxon>Gammaproteobacteria</taxon>
        <taxon>Cardiobacteriales</taxon>
        <taxon>Cardiobacteriaceae</taxon>
        <taxon>Suttonella</taxon>
    </lineage>
</organism>
<evidence type="ECO:0000313" key="19">
    <source>
        <dbReference type="Proteomes" id="UP000254601"/>
    </source>
</evidence>
<keyword evidence="9 14" id="KW-0067">ATP-binding</keyword>
<comment type="subcellular location">
    <subcellularLocation>
        <location evidence="1 14">Cytoplasm</location>
    </subcellularLocation>
</comment>
<dbReference type="EMBL" id="UHIC01000001">
    <property type="protein sequence ID" value="SUO94451.1"/>
    <property type="molecule type" value="Genomic_DNA"/>
</dbReference>
<feature type="short sequence motif" description="'KMSKS' region" evidence="14">
    <location>
        <begin position="603"/>
        <end position="607"/>
    </location>
</feature>
<feature type="binding site" evidence="14">
    <location>
        <position position="888"/>
    </location>
    <ligand>
        <name>Zn(2+)</name>
        <dbReference type="ChEBI" id="CHEBI:29105"/>
    </ligand>
</feature>
<dbReference type="Gene3D" id="1.10.730.20">
    <property type="match status" value="1"/>
</dbReference>
<comment type="similarity">
    <text evidence="2 14">Belongs to the class-I aminoacyl-tRNA synthetase family. IleS type 1 subfamily.</text>
</comment>
<evidence type="ECO:0000313" key="18">
    <source>
        <dbReference type="EMBL" id="SUO94451.1"/>
    </source>
</evidence>
<feature type="domain" description="Aminoacyl-tRNA synthetase class Ia" evidence="15">
    <location>
        <begin position="28"/>
        <end position="641"/>
    </location>
</feature>
<dbReference type="GO" id="GO:0000049">
    <property type="term" value="F:tRNA binding"/>
    <property type="evidence" value="ECO:0007669"/>
    <property type="project" value="InterPro"/>
</dbReference>
<dbReference type="GO" id="GO:0005829">
    <property type="term" value="C:cytosol"/>
    <property type="evidence" value="ECO:0007669"/>
    <property type="project" value="TreeGrafter"/>
</dbReference>
<protein>
    <recommendedName>
        <fullName evidence="14">Isoleucine--tRNA ligase</fullName>
        <ecNumber evidence="14">6.1.1.5</ecNumber>
    </recommendedName>
    <alternativeName>
        <fullName evidence="14">Isoleucyl-tRNA synthetase</fullName>
        <shortName evidence="14">IleRS</shortName>
    </alternativeName>
</protein>
<dbReference type="EC" id="6.1.1.5" evidence="14"/>